<evidence type="ECO:0000256" key="1">
    <source>
        <dbReference type="ARBA" id="ARBA00004141"/>
    </source>
</evidence>
<dbReference type="GO" id="GO:0016020">
    <property type="term" value="C:membrane"/>
    <property type="evidence" value="ECO:0007669"/>
    <property type="project" value="UniProtKB-SubCell"/>
</dbReference>
<evidence type="ECO:0000256" key="4">
    <source>
        <dbReference type="ARBA" id="ARBA00022801"/>
    </source>
</evidence>
<comment type="caution">
    <text evidence="9">The sequence shown here is derived from an EMBL/GenBank/DDBJ whole genome shotgun (WGS) entry which is preliminary data.</text>
</comment>
<feature type="transmembrane region" description="Helical" evidence="7">
    <location>
        <begin position="241"/>
        <end position="259"/>
    </location>
</feature>
<evidence type="ECO:0000313" key="9">
    <source>
        <dbReference type="EMBL" id="KYD28913.1"/>
    </source>
</evidence>
<dbReference type="PANTHER" id="PTHR43731:SF14">
    <property type="entry name" value="PRESENILIN-ASSOCIATED RHOMBOID-LIKE PROTEIN, MITOCHONDRIAL"/>
    <property type="match status" value="1"/>
</dbReference>
<dbReference type="InterPro" id="IPR050925">
    <property type="entry name" value="Rhomboid_protease_S54"/>
</dbReference>
<feature type="domain" description="Peptidase S54 rhomboid" evidence="8">
    <location>
        <begin position="199"/>
        <end position="335"/>
    </location>
</feature>
<evidence type="ECO:0000256" key="5">
    <source>
        <dbReference type="ARBA" id="ARBA00022989"/>
    </source>
</evidence>
<dbReference type="PATRIC" id="fig|1422.18.peg.1964"/>
<keyword evidence="6 7" id="KW-0472">Membrane</keyword>
<evidence type="ECO:0000256" key="6">
    <source>
        <dbReference type="ARBA" id="ARBA00023136"/>
    </source>
</evidence>
<dbReference type="GO" id="GO:0004252">
    <property type="term" value="F:serine-type endopeptidase activity"/>
    <property type="evidence" value="ECO:0007669"/>
    <property type="project" value="InterPro"/>
</dbReference>
<feature type="transmembrane region" description="Helical" evidence="7">
    <location>
        <begin position="157"/>
        <end position="176"/>
    </location>
</feature>
<reference evidence="9 10" key="1">
    <citation type="submission" date="2016-01" db="EMBL/GenBank/DDBJ databases">
        <title>Draft Genome Sequences of Seven Thermophilic Sporeformers Isolated from Foods.</title>
        <authorList>
            <person name="Berendsen E.M."/>
            <person name="Wells-Bennik M.H."/>
            <person name="Krawcyk A.O."/>
            <person name="De Jong A."/>
            <person name="Holsappel S."/>
            <person name="Eijlander R.T."/>
            <person name="Kuipers O.P."/>
        </authorList>
    </citation>
    <scope>NUCLEOTIDE SEQUENCE [LARGE SCALE GENOMIC DNA]</scope>
    <source>
        <strain evidence="9 10">B4109</strain>
    </source>
</reference>
<comment type="subcellular location">
    <subcellularLocation>
        <location evidence="1">Membrane</location>
        <topology evidence="1">Multi-pass membrane protein</topology>
    </subcellularLocation>
</comment>
<feature type="transmembrane region" description="Helical" evidence="7">
    <location>
        <begin position="208"/>
        <end position="229"/>
    </location>
</feature>
<evidence type="ECO:0000256" key="3">
    <source>
        <dbReference type="ARBA" id="ARBA00022692"/>
    </source>
</evidence>
<feature type="transmembrane region" description="Helical" evidence="7">
    <location>
        <begin position="321"/>
        <end position="339"/>
    </location>
</feature>
<feature type="transmembrane region" description="Helical" evidence="7">
    <location>
        <begin position="6"/>
        <end position="24"/>
    </location>
</feature>
<evidence type="ECO:0000313" key="10">
    <source>
        <dbReference type="Proteomes" id="UP000075424"/>
    </source>
</evidence>
<dbReference type="Pfam" id="PF01694">
    <property type="entry name" value="Rhomboid"/>
    <property type="match status" value="1"/>
</dbReference>
<comment type="similarity">
    <text evidence="2">Belongs to the peptidase S54 family.</text>
</comment>
<dbReference type="Proteomes" id="UP000075424">
    <property type="component" value="Unassembled WGS sequence"/>
</dbReference>
<name>A0A150MWV5_GEOSE</name>
<keyword evidence="3 7" id="KW-0812">Transmembrane</keyword>
<organism evidence="9 10">
    <name type="scientific">Geobacillus stearothermophilus</name>
    <name type="common">Bacillus stearothermophilus</name>
    <dbReference type="NCBI Taxonomy" id="1422"/>
    <lineage>
        <taxon>Bacteria</taxon>
        <taxon>Bacillati</taxon>
        <taxon>Bacillota</taxon>
        <taxon>Bacilli</taxon>
        <taxon>Bacillales</taxon>
        <taxon>Anoxybacillaceae</taxon>
        <taxon>Geobacillus</taxon>
    </lineage>
</organism>
<evidence type="ECO:0000256" key="7">
    <source>
        <dbReference type="SAM" id="Phobius"/>
    </source>
</evidence>
<dbReference type="InterPro" id="IPR035952">
    <property type="entry name" value="Rhomboid-like_sf"/>
</dbReference>
<protein>
    <recommendedName>
        <fullName evidence="8">Peptidase S54 rhomboid domain-containing protein</fullName>
    </recommendedName>
</protein>
<feature type="transmembrane region" description="Helical" evidence="7">
    <location>
        <begin position="265"/>
        <end position="284"/>
    </location>
</feature>
<evidence type="ECO:0000256" key="2">
    <source>
        <dbReference type="ARBA" id="ARBA00009045"/>
    </source>
</evidence>
<dbReference type="EMBL" id="LQYV01000022">
    <property type="protein sequence ID" value="KYD28913.1"/>
    <property type="molecule type" value="Genomic_DNA"/>
</dbReference>
<dbReference type="PANTHER" id="PTHR43731">
    <property type="entry name" value="RHOMBOID PROTEASE"/>
    <property type="match status" value="1"/>
</dbReference>
<proteinExistence type="inferred from homology"/>
<gene>
    <name evidence="9" type="ORF">B4109_2975</name>
</gene>
<accession>A0A150MWV5</accession>
<dbReference type="SUPFAM" id="SSF144091">
    <property type="entry name" value="Rhomboid-like"/>
    <property type="match status" value="1"/>
</dbReference>
<sequence>MIINSTDTIGLLIVVLLVILSFFGTSPTLKKAIKTQLKINILDTITGRQKKLRTEIQKIIINNPKSLNFLKNRFESTGNINHQLLESLKEKVKNELEANIKLKNIRQADIDIYIEDELKKIIMADSSRPLFRRFKSEPMTVFTRYENLRTFIRRYPAVFFLVCAIIIIQLTTYYFGNGPTDLETARRFGAIQTTDTAPAEWFRLITSIFVQIGGTEHLLSNVASLIIFGPPLERIYGSAKFTFLFFATGITGGLFILIFSENVIAAGASSSIFGLIGLYLGLIIRKAQFIDKESKTVIWVAFVLDTIYTFVAPNISVEGHLGGLFGGLLLSLFVAPQPFHSLAEYRLRTSLTRVITVTLLCFSLLLLPRYVVSADILNKIMEKFEEVKLSQIISFNFDKVTSSLEKKTEQSNTREASLQINRNETVENDQAEELNEPSIRIIAVHSGVKEGWIDTTDSFFDEITLVTQVKNMSDETVDIYPEMFVLSDTGGYTPSLIQDQVHFKNIPLPPNQKVTVKLVYAVSLKQTTGQFLLSVSGWNSFDQFKIDY</sequence>
<dbReference type="AlphaFoldDB" id="A0A150MWV5"/>
<dbReference type="Gene3D" id="1.20.1540.10">
    <property type="entry name" value="Rhomboid-like"/>
    <property type="match status" value="1"/>
</dbReference>
<evidence type="ECO:0000259" key="8">
    <source>
        <dbReference type="Pfam" id="PF01694"/>
    </source>
</evidence>
<feature type="transmembrane region" description="Helical" evidence="7">
    <location>
        <begin position="296"/>
        <end position="315"/>
    </location>
</feature>
<keyword evidence="4" id="KW-0378">Hydrolase</keyword>
<feature type="transmembrane region" description="Helical" evidence="7">
    <location>
        <begin position="351"/>
        <end position="371"/>
    </location>
</feature>
<dbReference type="InterPro" id="IPR022764">
    <property type="entry name" value="Peptidase_S54_rhomboid_dom"/>
</dbReference>
<keyword evidence="5 7" id="KW-1133">Transmembrane helix</keyword>